<dbReference type="PROSITE" id="PS00211">
    <property type="entry name" value="ABC_TRANSPORTER_1"/>
    <property type="match status" value="1"/>
</dbReference>
<evidence type="ECO:0000259" key="4">
    <source>
        <dbReference type="PROSITE" id="PS50893"/>
    </source>
</evidence>
<dbReference type="InterPro" id="IPR050166">
    <property type="entry name" value="ABC_transporter_ATP-bind"/>
</dbReference>
<dbReference type="EMBL" id="FRAR01000015">
    <property type="protein sequence ID" value="SHK50376.1"/>
    <property type="molecule type" value="Genomic_DNA"/>
</dbReference>
<dbReference type="Gene3D" id="3.40.50.300">
    <property type="entry name" value="P-loop containing nucleotide triphosphate hydrolases"/>
    <property type="match status" value="1"/>
</dbReference>
<dbReference type="AlphaFoldDB" id="A0A1M6T0A4"/>
<proteinExistence type="predicted"/>
<dbReference type="Proteomes" id="UP000183997">
    <property type="component" value="Unassembled WGS sequence"/>
</dbReference>
<protein>
    <submittedName>
        <fullName evidence="5">ABC-type nitrate/sulfonate/bicarbonate transport system, ATPase component</fullName>
    </submittedName>
</protein>
<dbReference type="Pfam" id="PF00005">
    <property type="entry name" value="ABC_tran"/>
    <property type="match status" value="1"/>
</dbReference>
<dbReference type="InterPro" id="IPR027417">
    <property type="entry name" value="P-loop_NTPase"/>
</dbReference>
<dbReference type="SMART" id="SM00382">
    <property type="entry name" value="AAA"/>
    <property type="match status" value="1"/>
</dbReference>
<organism evidence="5 6">
    <name type="scientific">Desulforamulus aeronauticus DSM 10349</name>
    <dbReference type="NCBI Taxonomy" id="1121421"/>
    <lineage>
        <taxon>Bacteria</taxon>
        <taxon>Bacillati</taxon>
        <taxon>Bacillota</taxon>
        <taxon>Clostridia</taxon>
        <taxon>Eubacteriales</taxon>
        <taxon>Peptococcaceae</taxon>
        <taxon>Desulforamulus</taxon>
    </lineage>
</organism>
<sequence>MPSDKLTVRGVSKIYSQDRGQVVLALDHTSLSVQEGEFVSLIGPSGCGKSTLLDLVAGLTTPDSGEILLAGQSIVGQRGKVSYMPQSDVLFPWCNVVDNVIIPLKLQGVPLAEARAEALALLPAFGLEKFAASYPYMLSGGMKQRAAFLRTYLCKKDLMLLDEPFGKLDALTRMQMQGWLLDIWQRFKHSVLFVTHDVDEAILLSDRIFLMSPSPGKILVEIKIPLSRPRHPRMVTEKTFIEIKRELMRWLETGIFAQEEETSWQNKEF</sequence>
<evidence type="ECO:0000256" key="1">
    <source>
        <dbReference type="ARBA" id="ARBA00022448"/>
    </source>
</evidence>
<dbReference type="SUPFAM" id="SSF52540">
    <property type="entry name" value="P-loop containing nucleoside triphosphate hydrolases"/>
    <property type="match status" value="1"/>
</dbReference>
<dbReference type="InterPro" id="IPR017871">
    <property type="entry name" value="ABC_transporter-like_CS"/>
</dbReference>
<dbReference type="RefSeq" id="WP_072913969.1">
    <property type="nucleotide sequence ID" value="NZ_FRAR01000015.1"/>
</dbReference>
<keyword evidence="6" id="KW-1185">Reference proteome</keyword>
<dbReference type="InterPro" id="IPR003593">
    <property type="entry name" value="AAA+_ATPase"/>
</dbReference>
<evidence type="ECO:0000256" key="2">
    <source>
        <dbReference type="ARBA" id="ARBA00022741"/>
    </source>
</evidence>
<dbReference type="PANTHER" id="PTHR42788">
    <property type="entry name" value="TAURINE IMPORT ATP-BINDING PROTEIN-RELATED"/>
    <property type="match status" value="1"/>
</dbReference>
<dbReference type="OrthoDB" id="9801958at2"/>
<reference evidence="6" key="1">
    <citation type="submission" date="2016-11" db="EMBL/GenBank/DDBJ databases">
        <authorList>
            <person name="Varghese N."/>
            <person name="Submissions S."/>
        </authorList>
    </citation>
    <scope>NUCLEOTIDE SEQUENCE [LARGE SCALE GENOMIC DNA]</scope>
    <source>
        <strain evidence="6">DSM 10349</strain>
    </source>
</reference>
<name>A0A1M6T0A4_9FIRM</name>
<dbReference type="CDD" id="cd03293">
    <property type="entry name" value="ABC_NrtD_SsuB_transporters"/>
    <property type="match status" value="1"/>
</dbReference>
<keyword evidence="1" id="KW-0813">Transport</keyword>
<dbReference type="GO" id="GO:0005524">
    <property type="term" value="F:ATP binding"/>
    <property type="evidence" value="ECO:0007669"/>
    <property type="project" value="UniProtKB-KW"/>
</dbReference>
<dbReference type="PANTHER" id="PTHR42788:SF2">
    <property type="entry name" value="ABC TRANSPORTER ATP-BINDING PROTEIN"/>
    <property type="match status" value="1"/>
</dbReference>
<dbReference type="InterPro" id="IPR003439">
    <property type="entry name" value="ABC_transporter-like_ATP-bd"/>
</dbReference>
<keyword evidence="2" id="KW-0547">Nucleotide-binding</keyword>
<dbReference type="GO" id="GO:0016887">
    <property type="term" value="F:ATP hydrolysis activity"/>
    <property type="evidence" value="ECO:0007669"/>
    <property type="project" value="InterPro"/>
</dbReference>
<evidence type="ECO:0000256" key="3">
    <source>
        <dbReference type="ARBA" id="ARBA00022840"/>
    </source>
</evidence>
<accession>A0A1M6T0A4</accession>
<keyword evidence="3" id="KW-0067">ATP-binding</keyword>
<feature type="domain" description="ABC transporter" evidence="4">
    <location>
        <begin position="6"/>
        <end position="238"/>
    </location>
</feature>
<gene>
    <name evidence="5" type="ORF">SAMN02745123_02093</name>
</gene>
<evidence type="ECO:0000313" key="6">
    <source>
        <dbReference type="Proteomes" id="UP000183997"/>
    </source>
</evidence>
<dbReference type="STRING" id="1121421.SAMN02745123_02093"/>
<evidence type="ECO:0000313" key="5">
    <source>
        <dbReference type="EMBL" id="SHK50376.1"/>
    </source>
</evidence>
<dbReference type="PROSITE" id="PS50893">
    <property type="entry name" value="ABC_TRANSPORTER_2"/>
    <property type="match status" value="1"/>
</dbReference>